<evidence type="ECO:0000313" key="2">
    <source>
        <dbReference type="EMBL" id="KAF9441968.1"/>
    </source>
</evidence>
<evidence type="ECO:0008006" key="4">
    <source>
        <dbReference type="Google" id="ProtNLM"/>
    </source>
</evidence>
<evidence type="ECO:0000256" key="1">
    <source>
        <dbReference type="SAM" id="SignalP"/>
    </source>
</evidence>
<dbReference type="Proteomes" id="UP000807342">
    <property type="component" value="Unassembled WGS sequence"/>
</dbReference>
<feature type="chain" id="PRO_5040367177" description="Secreted protein" evidence="1">
    <location>
        <begin position="19"/>
        <end position="74"/>
    </location>
</feature>
<proteinExistence type="predicted"/>
<keyword evidence="1" id="KW-0732">Signal</keyword>
<gene>
    <name evidence="2" type="ORF">P691DRAFT_682495</name>
</gene>
<dbReference type="AlphaFoldDB" id="A0A9P6BXY8"/>
<dbReference type="EMBL" id="MU151734">
    <property type="protein sequence ID" value="KAF9441968.1"/>
    <property type="molecule type" value="Genomic_DNA"/>
</dbReference>
<name>A0A9P6BXY8_9AGAR</name>
<feature type="signal peptide" evidence="1">
    <location>
        <begin position="1"/>
        <end position="18"/>
    </location>
</feature>
<accession>A0A9P6BXY8</accession>
<reference evidence="2" key="1">
    <citation type="submission" date="2020-11" db="EMBL/GenBank/DDBJ databases">
        <authorList>
            <consortium name="DOE Joint Genome Institute"/>
            <person name="Ahrendt S."/>
            <person name="Riley R."/>
            <person name="Andreopoulos W."/>
            <person name="Labutti K."/>
            <person name="Pangilinan J."/>
            <person name="Ruiz-Duenas F.J."/>
            <person name="Barrasa J.M."/>
            <person name="Sanchez-Garcia M."/>
            <person name="Camarero S."/>
            <person name="Miyauchi S."/>
            <person name="Serrano A."/>
            <person name="Linde D."/>
            <person name="Babiker R."/>
            <person name="Drula E."/>
            <person name="Ayuso-Fernandez I."/>
            <person name="Pacheco R."/>
            <person name="Padilla G."/>
            <person name="Ferreira P."/>
            <person name="Barriuso J."/>
            <person name="Kellner H."/>
            <person name="Castanera R."/>
            <person name="Alfaro M."/>
            <person name="Ramirez L."/>
            <person name="Pisabarro A.G."/>
            <person name="Kuo A."/>
            <person name="Tritt A."/>
            <person name="Lipzen A."/>
            <person name="He G."/>
            <person name="Yan M."/>
            <person name="Ng V."/>
            <person name="Cullen D."/>
            <person name="Martin F."/>
            <person name="Rosso M.-N."/>
            <person name="Henrissat B."/>
            <person name="Hibbett D."/>
            <person name="Martinez A.T."/>
            <person name="Grigoriev I.V."/>
        </authorList>
    </citation>
    <scope>NUCLEOTIDE SEQUENCE</scope>
    <source>
        <strain evidence="2">MF-IS2</strain>
    </source>
</reference>
<keyword evidence="3" id="KW-1185">Reference proteome</keyword>
<sequence>MLILVFPRFLHLIKYATSNHIPPSLQSTACFWGLQDKRELFGHIIQCHTGHGYLGDYYCTHIPSERTSCPCGDM</sequence>
<organism evidence="2 3">
    <name type="scientific">Macrolepiota fuliginosa MF-IS2</name>
    <dbReference type="NCBI Taxonomy" id="1400762"/>
    <lineage>
        <taxon>Eukaryota</taxon>
        <taxon>Fungi</taxon>
        <taxon>Dikarya</taxon>
        <taxon>Basidiomycota</taxon>
        <taxon>Agaricomycotina</taxon>
        <taxon>Agaricomycetes</taxon>
        <taxon>Agaricomycetidae</taxon>
        <taxon>Agaricales</taxon>
        <taxon>Agaricineae</taxon>
        <taxon>Agaricaceae</taxon>
        <taxon>Macrolepiota</taxon>
    </lineage>
</organism>
<evidence type="ECO:0000313" key="3">
    <source>
        <dbReference type="Proteomes" id="UP000807342"/>
    </source>
</evidence>
<comment type="caution">
    <text evidence="2">The sequence shown here is derived from an EMBL/GenBank/DDBJ whole genome shotgun (WGS) entry which is preliminary data.</text>
</comment>
<protein>
    <recommendedName>
        <fullName evidence="4">Secreted protein</fullName>
    </recommendedName>
</protein>
<dbReference type="OrthoDB" id="2966592at2759"/>